<dbReference type="Proteomes" id="UP000006044">
    <property type="component" value="Unassembled WGS sequence"/>
</dbReference>
<feature type="signal peptide" evidence="1">
    <location>
        <begin position="1"/>
        <end position="18"/>
    </location>
</feature>
<dbReference type="Gene3D" id="2.120.10.30">
    <property type="entry name" value="TolB, C-terminal domain"/>
    <property type="match status" value="1"/>
</dbReference>
<keyword evidence="3" id="KW-1185">Reference proteome</keyword>
<dbReference type="RefSeq" id="WP_008861161.1">
    <property type="nucleotide sequence ID" value="NZ_CAXSYG010000004.1"/>
</dbReference>
<dbReference type="eggNOG" id="COG0823">
    <property type="taxonomic scope" value="Bacteria"/>
</dbReference>
<evidence type="ECO:0000313" key="3">
    <source>
        <dbReference type="Proteomes" id="UP000006044"/>
    </source>
</evidence>
<organism evidence="2 3">
    <name type="scientific">Barnesiella intestinihominis YIT 11860</name>
    <dbReference type="NCBI Taxonomy" id="742726"/>
    <lineage>
        <taxon>Bacteria</taxon>
        <taxon>Pseudomonadati</taxon>
        <taxon>Bacteroidota</taxon>
        <taxon>Bacteroidia</taxon>
        <taxon>Bacteroidales</taxon>
        <taxon>Barnesiellaceae</taxon>
        <taxon>Barnesiella</taxon>
    </lineage>
</organism>
<dbReference type="PANTHER" id="PTHR36842">
    <property type="entry name" value="PROTEIN TOLB HOMOLOG"/>
    <property type="match status" value="1"/>
</dbReference>
<gene>
    <name evidence="2" type="ORF">HMPREF9448_00666</name>
</gene>
<feature type="chain" id="PRO_5003840754" description="DUF5050 domain-containing protein" evidence="1">
    <location>
        <begin position="19"/>
        <end position="304"/>
    </location>
</feature>
<evidence type="ECO:0008006" key="4">
    <source>
        <dbReference type="Google" id="ProtNLM"/>
    </source>
</evidence>
<dbReference type="PANTHER" id="PTHR36842:SF1">
    <property type="entry name" value="PROTEIN TOLB"/>
    <property type="match status" value="1"/>
</dbReference>
<proteinExistence type="predicted"/>
<keyword evidence="1" id="KW-0732">Signal</keyword>
<evidence type="ECO:0000256" key="1">
    <source>
        <dbReference type="SAM" id="SignalP"/>
    </source>
</evidence>
<reference evidence="2 3" key="1">
    <citation type="submission" date="2012-08" db="EMBL/GenBank/DDBJ databases">
        <title>The Genome Sequence of Barnesiella intestinihominis YIT 11860.</title>
        <authorList>
            <consortium name="The Broad Institute Genome Sequencing Platform"/>
            <person name="Earl A."/>
            <person name="Ward D."/>
            <person name="Feldgarden M."/>
            <person name="Gevers D."/>
            <person name="Morotomi M."/>
            <person name="Walker B."/>
            <person name="Young S.K."/>
            <person name="Zeng Q."/>
            <person name="Gargeya S."/>
            <person name="Fitzgerald M."/>
            <person name="Haas B."/>
            <person name="Abouelleil A."/>
            <person name="Alvarado L."/>
            <person name="Arachchi H.M."/>
            <person name="Berlin A.M."/>
            <person name="Chapman S.B."/>
            <person name="Goldberg J."/>
            <person name="Griggs A."/>
            <person name="Gujja S."/>
            <person name="Hansen M."/>
            <person name="Howarth C."/>
            <person name="Imamovic A."/>
            <person name="Larimer J."/>
            <person name="McCowen C."/>
            <person name="Montmayeur A."/>
            <person name="Murphy C."/>
            <person name="Neiman D."/>
            <person name="Pearson M."/>
            <person name="Priest M."/>
            <person name="Roberts A."/>
            <person name="Saif S."/>
            <person name="Shea T."/>
            <person name="Sisk P."/>
            <person name="Sykes S."/>
            <person name="Wortman J."/>
            <person name="Nusbaum C."/>
            <person name="Birren B."/>
        </authorList>
    </citation>
    <scope>NUCLEOTIDE SEQUENCE [LARGE SCALE GENOMIC DNA]</scope>
    <source>
        <strain evidence="2 3">YIT 11860</strain>
    </source>
</reference>
<dbReference type="GeneID" id="77847997"/>
<name>K0X4Z5_9BACT</name>
<dbReference type="SUPFAM" id="SSF82171">
    <property type="entry name" value="DPP6 N-terminal domain-like"/>
    <property type="match status" value="1"/>
</dbReference>
<evidence type="ECO:0000313" key="2">
    <source>
        <dbReference type="EMBL" id="EJZ66487.1"/>
    </source>
</evidence>
<dbReference type="InterPro" id="IPR011042">
    <property type="entry name" value="6-blade_b-propeller_TolB-like"/>
</dbReference>
<protein>
    <recommendedName>
        <fullName evidence="4">DUF5050 domain-containing protein</fullName>
    </recommendedName>
</protein>
<accession>K0X4Z5</accession>
<dbReference type="EMBL" id="ADLE01000001">
    <property type="protein sequence ID" value="EJZ66487.1"/>
    <property type="molecule type" value="Genomic_DNA"/>
</dbReference>
<dbReference type="AlphaFoldDB" id="K0X4Z5"/>
<sequence length="304" mass="32975">MRKTFLGVLVFMSQLIFAQGIEVISTKALTLDGQGVFLPKISPKGDCVLVTNEDMSGLKKFDLATGKLTTITNDRSAGFNAQFSEDGSTVIYRKSEYKGKLRYSSLNSVNLQTGKTEQLVKPTRNLEGVTVKGGTVLAVNNGKLISKRIAGKKLKNLPAIPSIKNSQLYVTIDGKTKQLSPNGTNVGYLWPSVSPDGGKLLYYVIDEAKAYVCNIDGTNPVSLGTLRAPVWLGNDWVVGMVDYDNGEIVTYSQIFAVTSQGTHRTALTDQSKICMYPSASDDASKIVYTTQNGEIFLMNVATSK</sequence>
<dbReference type="OrthoDB" id="1075535at2"/>
<comment type="caution">
    <text evidence="2">The sequence shown here is derived from an EMBL/GenBank/DDBJ whole genome shotgun (WGS) entry which is preliminary data.</text>
</comment>
<dbReference type="STRING" id="742726.HMPREF9448_00666"/>
<dbReference type="HOGENOM" id="CLU_914846_0_0_10"/>